<dbReference type="InParanoid" id="D7T445"/>
<keyword evidence="3" id="KW-0539">Nucleus</keyword>
<evidence type="ECO:0000256" key="3">
    <source>
        <dbReference type="ARBA" id="ARBA00023242"/>
    </source>
</evidence>
<feature type="compositionally biased region" description="Low complexity" evidence="4">
    <location>
        <begin position="155"/>
        <end position="166"/>
    </location>
</feature>
<feature type="region of interest" description="Disordered" evidence="4">
    <location>
        <begin position="94"/>
        <end position="203"/>
    </location>
</feature>
<dbReference type="GO" id="GO:0045910">
    <property type="term" value="P:negative regulation of DNA recombination"/>
    <property type="evidence" value="ECO:0000318"/>
    <property type="project" value="GO_Central"/>
</dbReference>
<dbReference type="InterPro" id="IPR036390">
    <property type="entry name" value="WH_DNA-bd_sf"/>
</dbReference>
<proteinExistence type="predicted"/>
<evidence type="ECO:0000256" key="4">
    <source>
        <dbReference type="SAM" id="MobiDB-lite"/>
    </source>
</evidence>
<dbReference type="AlphaFoldDB" id="D7T445"/>
<dbReference type="PROSITE" id="PS51504">
    <property type="entry name" value="H15"/>
    <property type="match status" value="1"/>
</dbReference>
<evidence type="ECO:0000313" key="7">
    <source>
        <dbReference type="Proteomes" id="UP000009183"/>
    </source>
</evidence>
<dbReference type="GO" id="GO:0005730">
    <property type="term" value="C:nucleolus"/>
    <property type="evidence" value="ECO:0000318"/>
    <property type="project" value="GO_Central"/>
</dbReference>
<dbReference type="SMART" id="SM00526">
    <property type="entry name" value="H15"/>
    <property type="match status" value="1"/>
</dbReference>
<dbReference type="EMBL" id="FN595513">
    <property type="protein sequence ID" value="CBI25277.3"/>
    <property type="molecule type" value="Genomic_DNA"/>
</dbReference>
<dbReference type="GO" id="GO:0030261">
    <property type="term" value="P:chromosome condensation"/>
    <property type="evidence" value="ECO:0000318"/>
    <property type="project" value="GO_Central"/>
</dbReference>
<reference evidence="7" key="1">
    <citation type="journal article" date="2007" name="Nature">
        <title>The grapevine genome sequence suggests ancestral hexaploidization in major angiosperm phyla.</title>
        <authorList>
            <consortium name="The French-Italian Public Consortium for Grapevine Genome Characterization."/>
            <person name="Jaillon O."/>
            <person name="Aury J.-M."/>
            <person name="Noel B."/>
            <person name="Policriti A."/>
            <person name="Clepet C."/>
            <person name="Casagrande A."/>
            <person name="Choisne N."/>
            <person name="Aubourg S."/>
            <person name="Vitulo N."/>
            <person name="Jubin C."/>
            <person name="Vezzi A."/>
            <person name="Legeai F."/>
            <person name="Hugueney P."/>
            <person name="Dasilva C."/>
            <person name="Horner D."/>
            <person name="Mica E."/>
            <person name="Jublot D."/>
            <person name="Poulain J."/>
            <person name="Bruyere C."/>
            <person name="Billault A."/>
            <person name="Segurens B."/>
            <person name="Gouyvenoux M."/>
            <person name="Ugarte E."/>
            <person name="Cattonaro F."/>
            <person name="Anthouard V."/>
            <person name="Vico V."/>
            <person name="Del Fabbro C."/>
            <person name="Alaux M."/>
            <person name="Di Gaspero G."/>
            <person name="Dumas V."/>
            <person name="Felice N."/>
            <person name="Paillard S."/>
            <person name="Juman I."/>
            <person name="Moroldo M."/>
            <person name="Scalabrin S."/>
            <person name="Canaguier A."/>
            <person name="Le Clainche I."/>
            <person name="Malacrida G."/>
            <person name="Durand E."/>
            <person name="Pesole G."/>
            <person name="Laucou V."/>
            <person name="Chatelet P."/>
            <person name="Merdinoglu D."/>
            <person name="Delledonne M."/>
            <person name="Pezzotti M."/>
            <person name="Lecharny A."/>
            <person name="Scarpelli C."/>
            <person name="Artiguenave F."/>
            <person name="Pe M.E."/>
            <person name="Valle G."/>
            <person name="Morgante M."/>
            <person name="Caboche M."/>
            <person name="Adam-Blondon A.-F."/>
            <person name="Weissenbach J."/>
            <person name="Quetier F."/>
            <person name="Wincker P."/>
        </authorList>
    </citation>
    <scope>NUCLEOTIDE SEQUENCE [LARGE SCALE GENOMIC DNA]</scope>
    <source>
        <strain evidence="7">cv. Pinot noir / PN40024</strain>
    </source>
</reference>
<protein>
    <recommendedName>
        <fullName evidence="5">H15 domain-containing protein</fullName>
    </recommendedName>
</protein>
<dbReference type="GO" id="GO:0000786">
    <property type="term" value="C:nucleosome"/>
    <property type="evidence" value="ECO:0007669"/>
    <property type="project" value="InterPro"/>
</dbReference>
<dbReference type="PANTHER" id="PTHR11467">
    <property type="entry name" value="HISTONE H1"/>
    <property type="match status" value="1"/>
</dbReference>
<keyword evidence="2" id="KW-0238">DNA-binding</keyword>
<dbReference type="InterPro" id="IPR005818">
    <property type="entry name" value="Histone_H1/H5_H15"/>
</dbReference>
<dbReference type="GO" id="GO:0003690">
    <property type="term" value="F:double-stranded DNA binding"/>
    <property type="evidence" value="ECO:0000318"/>
    <property type="project" value="GO_Central"/>
</dbReference>
<dbReference type="PRINTS" id="PR00929">
    <property type="entry name" value="ATHOOK"/>
</dbReference>
<dbReference type="FunCoup" id="D7T445">
    <property type="interactions" value="148"/>
</dbReference>
<dbReference type="SUPFAM" id="SSF46785">
    <property type="entry name" value="Winged helix' DNA-binding domain"/>
    <property type="match status" value="1"/>
</dbReference>
<name>D7T445_VITVI</name>
<dbReference type="OrthoDB" id="1110759at2759"/>
<dbReference type="eggNOG" id="ENOG502RXFH">
    <property type="taxonomic scope" value="Eukaryota"/>
</dbReference>
<dbReference type="PaxDb" id="29760-VIT_09s0018g01850.t01"/>
<comment type="subcellular location">
    <subcellularLocation>
        <location evidence="1">Nucleus</location>
    </subcellularLocation>
</comment>
<dbReference type="InterPro" id="IPR017956">
    <property type="entry name" value="AT_hook_DNA-bd_motif"/>
</dbReference>
<evidence type="ECO:0000259" key="5">
    <source>
        <dbReference type="PROSITE" id="PS51504"/>
    </source>
</evidence>
<dbReference type="Proteomes" id="UP000009183">
    <property type="component" value="Chromosome 9"/>
</dbReference>
<keyword evidence="7" id="KW-1185">Reference proteome</keyword>
<accession>D7T445</accession>
<dbReference type="PANTHER" id="PTHR11467:SF103">
    <property type="entry name" value="HMG-Y-RELATED PROTEIN A"/>
    <property type="match status" value="1"/>
</dbReference>
<evidence type="ECO:0000256" key="2">
    <source>
        <dbReference type="ARBA" id="ARBA00023125"/>
    </source>
</evidence>
<evidence type="ECO:0000313" key="6">
    <source>
        <dbReference type="EMBL" id="CBI25277.3"/>
    </source>
</evidence>
<evidence type="ECO:0000256" key="1">
    <source>
        <dbReference type="ARBA" id="ARBA00004123"/>
    </source>
</evidence>
<organism evidence="6 7">
    <name type="scientific">Vitis vinifera</name>
    <name type="common">Grape</name>
    <dbReference type="NCBI Taxonomy" id="29760"/>
    <lineage>
        <taxon>Eukaryota</taxon>
        <taxon>Viridiplantae</taxon>
        <taxon>Streptophyta</taxon>
        <taxon>Embryophyta</taxon>
        <taxon>Tracheophyta</taxon>
        <taxon>Spermatophyta</taxon>
        <taxon>Magnoliopsida</taxon>
        <taxon>eudicotyledons</taxon>
        <taxon>Gunneridae</taxon>
        <taxon>Pentapetalae</taxon>
        <taxon>rosids</taxon>
        <taxon>Vitales</taxon>
        <taxon>Vitaceae</taxon>
        <taxon>Viteae</taxon>
        <taxon>Vitis</taxon>
    </lineage>
</organism>
<dbReference type="OMA" id="KHMDSTH"/>
<dbReference type="GO" id="GO:0006334">
    <property type="term" value="P:nucleosome assembly"/>
    <property type="evidence" value="ECO:0007669"/>
    <property type="project" value="InterPro"/>
</dbReference>
<dbReference type="GO" id="GO:0005634">
    <property type="term" value="C:nucleus"/>
    <property type="evidence" value="ECO:0000318"/>
    <property type="project" value="GO_Central"/>
</dbReference>
<dbReference type="Gene3D" id="1.10.10.10">
    <property type="entry name" value="Winged helix-like DNA-binding domain superfamily/Winged helix DNA-binding domain"/>
    <property type="match status" value="1"/>
</dbReference>
<dbReference type="HOGENOM" id="CLU_078915_0_0_1"/>
<dbReference type="GO" id="GO:0031492">
    <property type="term" value="F:nucleosomal DNA binding"/>
    <property type="evidence" value="ECO:0000318"/>
    <property type="project" value="GO_Central"/>
</dbReference>
<feature type="domain" description="H15" evidence="5">
    <location>
        <begin position="39"/>
        <end position="112"/>
    </location>
</feature>
<dbReference type="InterPro" id="IPR036388">
    <property type="entry name" value="WH-like_DNA-bd_sf"/>
</dbReference>
<sequence length="215" mass="23353">MTVILAHPPPPFSLRHAMHPKPSRFSMAMHGHFLPIPQPPSSILQHLETTMAAIEALNDKSGSSKSFISKHIESAHGDLSAAHSTLLVHHLNRRKQNGDPVMVRNHCMKPDPNAPPRKGRGRPPEPEFPLPLGTVLAPPRPRCHPLKPRDPFALVSPPKKASSGSGKPRGRPPEKPKVGTSSAPAPATGASRPRGWPPKAKPVVVPVGWRFEQRC</sequence>
<gene>
    <name evidence="6" type="ordered locus">VIT_09s0018g01850</name>
</gene>
<feature type="compositionally biased region" description="Low complexity" evidence="4">
    <location>
        <begin position="178"/>
        <end position="194"/>
    </location>
</feature>
<dbReference type="FunFam" id="1.10.10.10:FF:001280">
    <property type="entry name" value="Uncharacterized protein"/>
    <property type="match status" value="1"/>
</dbReference>